<dbReference type="EMBL" id="CAXKWB010022437">
    <property type="protein sequence ID" value="CAL4124333.1"/>
    <property type="molecule type" value="Genomic_DNA"/>
</dbReference>
<organism evidence="2 3">
    <name type="scientific">Meganyctiphanes norvegica</name>
    <name type="common">Northern krill</name>
    <name type="synonym">Thysanopoda norvegica</name>
    <dbReference type="NCBI Taxonomy" id="48144"/>
    <lineage>
        <taxon>Eukaryota</taxon>
        <taxon>Metazoa</taxon>
        <taxon>Ecdysozoa</taxon>
        <taxon>Arthropoda</taxon>
        <taxon>Crustacea</taxon>
        <taxon>Multicrustacea</taxon>
        <taxon>Malacostraca</taxon>
        <taxon>Eumalacostraca</taxon>
        <taxon>Eucarida</taxon>
        <taxon>Euphausiacea</taxon>
        <taxon>Euphausiidae</taxon>
        <taxon>Meganyctiphanes</taxon>
    </lineage>
</organism>
<dbReference type="Proteomes" id="UP001497623">
    <property type="component" value="Unassembled WGS sequence"/>
</dbReference>
<proteinExistence type="predicted"/>
<feature type="compositionally biased region" description="Acidic residues" evidence="1">
    <location>
        <begin position="75"/>
        <end position="94"/>
    </location>
</feature>
<feature type="region of interest" description="Disordered" evidence="1">
    <location>
        <begin position="1"/>
        <end position="107"/>
    </location>
</feature>
<dbReference type="AlphaFoldDB" id="A0AAV2RK40"/>
<protein>
    <submittedName>
        <fullName evidence="2">Uncharacterized protein</fullName>
    </submittedName>
</protein>
<feature type="compositionally biased region" description="Basic and acidic residues" evidence="1">
    <location>
        <begin position="31"/>
        <end position="45"/>
    </location>
</feature>
<name>A0AAV2RK40_MEGNR</name>
<sequence length="107" mass="11267">VVHGGGANFGVCDHKENETYPGSCGENMSGNKEEELSSSAHRQELLKAQQDLDLEAGGGATDSEAGGDVDHSGEEDMEGEEGEEGAEGEEGEEGEALRPMQDIPRVY</sequence>
<feature type="non-terminal residue" evidence="2">
    <location>
        <position position="107"/>
    </location>
</feature>
<reference evidence="2 3" key="1">
    <citation type="submission" date="2024-05" db="EMBL/GenBank/DDBJ databases">
        <authorList>
            <person name="Wallberg A."/>
        </authorList>
    </citation>
    <scope>NUCLEOTIDE SEQUENCE [LARGE SCALE GENOMIC DNA]</scope>
</reference>
<gene>
    <name evidence="2" type="ORF">MNOR_LOCUS24430</name>
</gene>
<comment type="caution">
    <text evidence="2">The sequence shown here is derived from an EMBL/GenBank/DDBJ whole genome shotgun (WGS) entry which is preliminary data.</text>
</comment>
<evidence type="ECO:0000313" key="2">
    <source>
        <dbReference type="EMBL" id="CAL4124333.1"/>
    </source>
</evidence>
<accession>A0AAV2RK40</accession>
<evidence type="ECO:0000256" key="1">
    <source>
        <dbReference type="SAM" id="MobiDB-lite"/>
    </source>
</evidence>
<evidence type="ECO:0000313" key="3">
    <source>
        <dbReference type="Proteomes" id="UP001497623"/>
    </source>
</evidence>
<keyword evidence="3" id="KW-1185">Reference proteome</keyword>
<feature type="non-terminal residue" evidence="2">
    <location>
        <position position="1"/>
    </location>
</feature>